<evidence type="ECO:0000256" key="4">
    <source>
        <dbReference type="ARBA" id="ARBA00022792"/>
    </source>
</evidence>
<dbReference type="CDD" id="cd06530">
    <property type="entry name" value="S26_SPase_I"/>
    <property type="match status" value="1"/>
</dbReference>
<keyword evidence="4" id="KW-0999">Mitochondrion inner membrane</keyword>
<dbReference type="GO" id="GO:0006465">
    <property type="term" value="P:signal peptide processing"/>
    <property type="evidence" value="ECO:0007669"/>
    <property type="project" value="InterPro"/>
</dbReference>
<evidence type="ECO:0000256" key="1">
    <source>
        <dbReference type="ARBA" id="ARBA00004434"/>
    </source>
</evidence>
<dbReference type="InterPro" id="IPR000223">
    <property type="entry name" value="Pept_S26A_signal_pept_1"/>
</dbReference>
<protein>
    <recommendedName>
        <fullName evidence="3">Mitochondrial inner membrane protease subunit 2</fullName>
    </recommendedName>
</protein>
<reference evidence="9" key="1">
    <citation type="submission" date="2015-06" db="UniProtKB">
        <authorList>
            <consortium name="EnsemblPlants"/>
        </authorList>
    </citation>
    <scope>IDENTIFICATION</scope>
</reference>
<dbReference type="SUPFAM" id="SSF51306">
    <property type="entry name" value="LexA/Signal peptidase"/>
    <property type="match status" value="1"/>
</dbReference>
<dbReference type="InterPro" id="IPR036286">
    <property type="entry name" value="LexA/Signal_pep-like_sf"/>
</dbReference>
<organism evidence="9">
    <name type="scientific">Aegilops tauschii</name>
    <name type="common">Tausch's goatgrass</name>
    <name type="synonym">Aegilops squarrosa</name>
    <dbReference type="NCBI Taxonomy" id="37682"/>
    <lineage>
        <taxon>Eukaryota</taxon>
        <taxon>Viridiplantae</taxon>
        <taxon>Streptophyta</taxon>
        <taxon>Embryophyta</taxon>
        <taxon>Tracheophyta</taxon>
        <taxon>Spermatophyta</taxon>
        <taxon>Magnoliopsida</taxon>
        <taxon>Liliopsida</taxon>
        <taxon>Poales</taxon>
        <taxon>Poaceae</taxon>
        <taxon>BOP clade</taxon>
        <taxon>Pooideae</taxon>
        <taxon>Triticodae</taxon>
        <taxon>Triticeae</taxon>
        <taxon>Triticinae</taxon>
        <taxon>Aegilops</taxon>
    </lineage>
</organism>
<evidence type="ECO:0000256" key="6">
    <source>
        <dbReference type="ARBA" id="ARBA00023128"/>
    </source>
</evidence>
<accession>R7W5W1</accession>
<dbReference type="GO" id="GO:0004252">
    <property type="term" value="F:serine-type endopeptidase activity"/>
    <property type="evidence" value="ECO:0007669"/>
    <property type="project" value="InterPro"/>
</dbReference>
<evidence type="ECO:0000259" key="8">
    <source>
        <dbReference type="Pfam" id="PF10502"/>
    </source>
</evidence>
<comment type="subcellular location">
    <subcellularLocation>
        <location evidence="1">Mitochondrion inner membrane</location>
        <topology evidence="1">Single-pass membrane protein</topology>
    </subcellularLocation>
</comment>
<proteinExistence type="inferred from homology"/>
<dbReference type="PROSITE" id="PS00760">
    <property type="entry name" value="SPASE_I_2"/>
    <property type="match status" value="1"/>
</dbReference>
<dbReference type="EnsemblPlants" id="EMT13010">
    <property type="protein sequence ID" value="EMT13010"/>
    <property type="gene ID" value="F775_42953"/>
</dbReference>
<dbReference type="AlphaFoldDB" id="R7W5W1"/>
<dbReference type="Gene3D" id="2.10.109.10">
    <property type="entry name" value="Umud Fragment, subunit A"/>
    <property type="match status" value="1"/>
</dbReference>
<dbReference type="InterPro" id="IPR019757">
    <property type="entry name" value="Pept_S26A_signal_pept_1_Lys-AS"/>
</dbReference>
<dbReference type="InterPro" id="IPR037730">
    <property type="entry name" value="IMP2"/>
</dbReference>
<keyword evidence="4" id="KW-0472">Membrane</keyword>
<comment type="similarity">
    <text evidence="2">Belongs to the peptidase S26 family. IMP2 subfamily.</text>
</comment>
<dbReference type="InterPro" id="IPR019533">
    <property type="entry name" value="Peptidase_S26"/>
</dbReference>
<evidence type="ECO:0000313" key="9">
    <source>
        <dbReference type="EnsemblPlants" id="EMT13010"/>
    </source>
</evidence>
<feature type="domain" description="Peptidase S26" evidence="8">
    <location>
        <begin position="10"/>
        <end position="105"/>
    </location>
</feature>
<keyword evidence="6" id="KW-0496">Mitochondrion</keyword>
<sequence length="215" mass="23331">MAAGAWAALRSVVKPCIAASLIGLTVSDRYFSVAAVRGASMHPTFEGRTGKPHLSPLRPRATDTTRRILVRFLTVAGVSARTPVDHQRKAIKRVIGLPGDWISVPETKEIRKIPEGHCWVEGDNGSVSRDSRTYGPVPLGLVQGRVTHVVWPPPDLMKEAGSEWGLQLVCGARKRRTRSETLSIDAAALLLGEGERRRQEPGPEAQKDEAIHAAA</sequence>
<dbReference type="GO" id="GO:0042720">
    <property type="term" value="C:mitochondrial inner membrane peptidase complex"/>
    <property type="evidence" value="ECO:0007669"/>
    <property type="project" value="InterPro"/>
</dbReference>
<feature type="domain" description="Peptidase S26" evidence="8">
    <location>
        <begin position="106"/>
        <end position="151"/>
    </location>
</feature>
<evidence type="ECO:0000256" key="5">
    <source>
        <dbReference type="ARBA" id="ARBA00022801"/>
    </source>
</evidence>
<dbReference type="GO" id="GO:0006627">
    <property type="term" value="P:protein processing involved in protein targeting to mitochondrion"/>
    <property type="evidence" value="ECO:0007669"/>
    <property type="project" value="InterPro"/>
</dbReference>
<dbReference type="Pfam" id="PF10502">
    <property type="entry name" value="Peptidase_S26"/>
    <property type="match status" value="2"/>
</dbReference>
<evidence type="ECO:0000256" key="7">
    <source>
        <dbReference type="SAM" id="MobiDB-lite"/>
    </source>
</evidence>
<dbReference type="PRINTS" id="PR00727">
    <property type="entry name" value="LEADERPTASE"/>
</dbReference>
<feature type="region of interest" description="Disordered" evidence="7">
    <location>
        <begin position="193"/>
        <end position="215"/>
    </location>
</feature>
<evidence type="ECO:0000256" key="3">
    <source>
        <dbReference type="ARBA" id="ARBA00013650"/>
    </source>
</evidence>
<evidence type="ECO:0000256" key="2">
    <source>
        <dbReference type="ARBA" id="ARBA00007066"/>
    </source>
</evidence>
<keyword evidence="5" id="KW-0378">Hydrolase</keyword>
<name>R7W5W1_AEGTA</name>
<dbReference type="PANTHER" id="PTHR46041:SF1">
    <property type="entry name" value="MITOCHONDRIAL INNER MEMBRANE PROTEASE SUBUNIT 2"/>
    <property type="match status" value="1"/>
</dbReference>
<dbReference type="PANTHER" id="PTHR46041">
    <property type="entry name" value="MITOCHONDRIAL INNER MEMBRANE PROTEASE SUBUNIT 2"/>
    <property type="match status" value="1"/>
</dbReference>